<dbReference type="GO" id="GO:0004965">
    <property type="term" value="F:G protein-coupled GABA receptor activity"/>
    <property type="evidence" value="ECO:0007669"/>
    <property type="project" value="InterPro"/>
</dbReference>
<keyword evidence="13" id="KW-1185">Reference proteome</keyword>
<feature type="compositionally biased region" description="Polar residues" evidence="9">
    <location>
        <begin position="787"/>
        <end position="796"/>
    </location>
</feature>
<accession>A0A8H7SPS3</accession>
<reference evidence="12" key="1">
    <citation type="submission" date="2021-01" db="EMBL/GenBank/DDBJ databases">
        <title>Metabolic potential, ecology and presence of endohyphal bacteria is reflected in genomic diversity of Mucoromycotina.</title>
        <authorList>
            <person name="Muszewska A."/>
            <person name="Okrasinska A."/>
            <person name="Steczkiewicz K."/>
            <person name="Drgas O."/>
            <person name="Orlowska M."/>
            <person name="Perlinska-Lenart U."/>
            <person name="Aleksandrzak-Piekarczyk T."/>
            <person name="Szatraj K."/>
            <person name="Zielenkiewicz U."/>
            <person name="Pilsyk S."/>
            <person name="Malc E."/>
            <person name="Mieczkowski P."/>
            <person name="Kruszewska J.S."/>
            <person name="Biernat P."/>
            <person name="Pawlowska J."/>
        </authorList>
    </citation>
    <scope>NUCLEOTIDE SEQUENCE</scope>
    <source>
        <strain evidence="12">WA0000018081</strain>
    </source>
</reference>
<dbReference type="Gene3D" id="3.40.50.2300">
    <property type="match status" value="2"/>
</dbReference>
<dbReference type="GO" id="GO:0038039">
    <property type="term" value="C:G protein-coupled receptor heterodimeric complex"/>
    <property type="evidence" value="ECO:0007669"/>
    <property type="project" value="TreeGrafter"/>
</dbReference>
<feature type="compositionally biased region" description="Low complexity" evidence="9">
    <location>
        <begin position="805"/>
        <end position="818"/>
    </location>
</feature>
<feature type="transmembrane region" description="Helical" evidence="10">
    <location>
        <begin position="448"/>
        <end position="470"/>
    </location>
</feature>
<dbReference type="InterPro" id="IPR028082">
    <property type="entry name" value="Peripla_BP_I"/>
</dbReference>
<evidence type="ECO:0000313" key="13">
    <source>
        <dbReference type="Proteomes" id="UP000613177"/>
    </source>
</evidence>
<evidence type="ECO:0000256" key="4">
    <source>
        <dbReference type="ARBA" id="ARBA00023040"/>
    </source>
</evidence>
<evidence type="ECO:0000256" key="1">
    <source>
        <dbReference type="ARBA" id="ARBA00004141"/>
    </source>
</evidence>
<dbReference type="Pfam" id="PF00003">
    <property type="entry name" value="7tm_3"/>
    <property type="match status" value="1"/>
</dbReference>
<dbReference type="PROSITE" id="PS50259">
    <property type="entry name" value="G_PROTEIN_RECEP_F3_4"/>
    <property type="match status" value="1"/>
</dbReference>
<dbReference type="AlphaFoldDB" id="A0A8H7SPS3"/>
<dbReference type="PRINTS" id="PR00248">
    <property type="entry name" value="GPCRMGR"/>
</dbReference>
<feature type="transmembrane region" description="Helical" evidence="10">
    <location>
        <begin position="388"/>
        <end position="410"/>
    </location>
</feature>
<dbReference type="GO" id="GO:0007214">
    <property type="term" value="P:gamma-aminobutyric acid signaling pathway"/>
    <property type="evidence" value="ECO:0007669"/>
    <property type="project" value="TreeGrafter"/>
</dbReference>
<protein>
    <recommendedName>
        <fullName evidence="11">G-protein coupled receptors family 3 profile domain-containing protein</fullName>
    </recommendedName>
</protein>
<feature type="compositionally biased region" description="Basic residues" evidence="9">
    <location>
        <begin position="777"/>
        <end position="786"/>
    </location>
</feature>
<evidence type="ECO:0000256" key="2">
    <source>
        <dbReference type="ARBA" id="ARBA00022692"/>
    </source>
</evidence>
<dbReference type="SUPFAM" id="SSF53822">
    <property type="entry name" value="Periplasmic binding protein-like I"/>
    <property type="match status" value="1"/>
</dbReference>
<evidence type="ECO:0000256" key="7">
    <source>
        <dbReference type="ARBA" id="ARBA00023180"/>
    </source>
</evidence>
<evidence type="ECO:0000256" key="6">
    <source>
        <dbReference type="ARBA" id="ARBA00023170"/>
    </source>
</evidence>
<dbReference type="InterPro" id="IPR017978">
    <property type="entry name" value="GPCR_3_C"/>
</dbReference>
<evidence type="ECO:0000259" key="11">
    <source>
        <dbReference type="PROSITE" id="PS50259"/>
    </source>
</evidence>
<evidence type="ECO:0000256" key="3">
    <source>
        <dbReference type="ARBA" id="ARBA00022989"/>
    </source>
</evidence>
<dbReference type="Pfam" id="PF01094">
    <property type="entry name" value="ANF_receptor"/>
    <property type="match status" value="1"/>
</dbReference>
<keyword evidence="6" id="KW-0675">Receptor</keyword>
<feature type="transmembrane region" description="Helical" evidence="10">
    <location>
        <begin position="543"/>
        <end position="563"/>
    </location>
</feature>
<keyword evidence="3 10" id="KW-1133">Transmembrane helix</keyword>
<feature type="transmembrane region" description="Helical" evidence="10">
    <location>
        <begin position="516"/>
        <end position="536"/>
    </location>
</feature>
<feature type="domain" description="G-protein coupled receptors family 3 profile" evidence="11">
    <location>
        <begin position="495"/>
        <end position="585"/>
    </location>
</feature>
<dbReference type="InterPro" id="IPR001828">
    <property type="entry name" value="ANF_lig-bd_rcpt"/>
</dbReference>
<evidence type="ECO:0000256" key="8">
    <source>
        <dbReference type="ARBA" id="ARBA00023224"/>
    </source>
</evidence>
<dbReference type="InterPro" id="IPR002455">
    <property type="entry name" value="GPCR3_GABA-B"/>
</dbReference>
<keyword evidence="8" id="KW-0807">Transducer</keyword>
<evidence type="ECO:0000313" key="12">
    <source>
        <dbReference type="EMBL" id="KAG2232320.1"/>
    </source>
</evidence>
<keyword evidence="2 10" id="KW-0812">Transmembrane</keyword>
<feature type="region of interest" description="Disordered" evidence="9">
    <location>
        <begin position="748"/>
        <end position="832"/>
    </location>
</feature>
<sequence>MIPGAYITLVQKDSFPNEDAGDQGAVTEAVYASVTLLQQGVIAVIGDISSSWTTLSALMTSTLEIPQCSFTANAIGFSDKSQYRYFYRTIPTKTILADVMLDFVSSQNWINIGVIYSNDLLGQQFYQKITNLASYKHMNVVGHQPYFPDNIADLLHFVSSSEMRIILVGVTGNDQVKLMTEAAKLNLISSQYVWLLMDDNSPNLLNGMQELDNNKSLDGLFLFDMKMSLYGYPPFEAFLDDWTKLDPMVYPYAGRRNVTTNEGPAYSCMMTMARGFNRTLSTLGNHTLGLEMLSNRSLGPSMTPLTFDTGYISPDGPLHYDSNGDLTRGNHHIYNIQYGNRVSIGHSIAGNLELTRLPMFHDGSFQPPDDSPPSKALNPDFSNPVSQIILAFTGSCMLLSLLVLFLVVLYRKHEIFRASRNLIAKNYRIYRIFNNIFISRKVITDSKLMGSTSIIVIADMVILIIGLVIIQPVPKLVKLNPTSHYWICEAESSATYKTRSAGKSYDHFNECKQMGISVYNILFSAIVGFTVMVNPLPNYYIKFYFGAVAALWATTFSFAILFIPKVYVFYKQWKRAFVSSTKQNRNYSNCSENTQQTMTADAETAHSFLKSNKRNNAEGQPYTSSLLFEQTGGMAVITRSYSADEREMSNDTTIESNNRYDNTNVYVETESKKGTMISYTHASVYSSKPEEYVLKIHGQDVHDVFIQLGDFVTMESWQACLNQDIMKQQEMSRKVTITRRRMFSTSSSVTLKHNAEQHPTIVEEDASDIPPPPRKLTFIRRRRSKSHPSILSQSDNALHPLQLTSQSSSSCSILSSASYRKRRKTSDEWSLR</sequence>
<dbReference type="Proteomes" id="UP000613177">
    <property type="component" value="Unassembled WGS sequence"/>
</dbReference>
<evidence type="ECO:0000256" key="5">
    <source>
        <dbReference type="ARBA" id="ARBA00023136"/>
    </source>
</evidence>
<evidence type="ECO:0000256" key="10">
    <source>
        <dbReference type="SAM" id="Phobius"/>
    </source>
</evidence>
<dbReference type="EMBL" id="JAEPRE010000115">
    <property type="protein sequence ID" value="KAG2232320.1"/>
    <property type="molecule type" value="Genomic_DNA"/>
</dbReference>
<name>A0A8H7SPS3_9FUNG</name>
<dbReference type="InterPro" id="IPR000337">
    <property type="entry name" value="GPCR_3"/>
</dbReference>
<dbReference type="PANTHER" id="PTHR10519:SF74">
    <property type="entry name" value="GAMMA-AMINOBUTYRIC ACID TYPE B RECEPTOR SUBUNIT 2"/>
    <property type="match status" value="1"/>
</dbReference>
<proteinExistence type="predicted"/>
<keyword evidence="7" id="KW-0325">Glycoprotein</keyword>
<keyword evidence="4" id="KW-0297">G-protein coupled receptor</keyword>
<gene>
    <name evidence="12" type="ORF">INT48_002269</name>
</gene>
<comment type="caution">
    <text evidence="12">The sequence shown here is derived from an EMBL/GenBank/DDBJ whole genome shotgun (WGS) entry which is preliminary data.</text>
</comment>
<evidence type="ECO:0000256" key="9">
    <source>
        <dbReference type="SAM" id="MobiDB-lite"/>
    </source>
</evidence>
<organism evidence="12 13">
    <name type="scientific">Thamnidium elegans</name>
    <dbReference type="NCBI Taxonomy" id="101142"/>
    <lineage>
        <taxon>Eukaryota</taxon>
        <taxon>Fungi</taxon>
        <taxon>Fungi incertae sedis</taxon>
        <taxon>Mucoromycota</taxon>
        <taxon>Mucoromycotina</taxon>
        <taxon>Mucoromycetes</taxon>
        <taxon>Mucorales</taxon>
        <taxon>Mucorineae</taxon>
        <taxon>Mucoraceae</taxon>
        <taxon>Thamnidium</taxon>
    </lineage>
</organism>
<comment type="subcellular location">
    <subcellularLocation>
        <location evidence="1">Membrane</location>
        <topology evidence="1">Multi-pass membrane protein</topology>
    </subcellularLocation>
</comment>
<dbReference type="PANTHER" id="PTHR10519">
    <property type="entry name" value="GABA-B RECEPTOR"/>
    <property type="match status" value="1"/>
</dbReference>
<keyword evidence="5 10" id="KW-0472">Membrane</keyword>